<gene>
    <name evidence="2" type="ORF">KZX47_06375</name>
</gene>
<evidence type="ECO:0000256" key="1">
    <source>
        <dbReference type="SAM" id="Phobius"/>
    </source>
</evidence>
<proteinExistence type="predicted"/>
<evidence type="ECO:0000313" key="2">
    <source>
        <dbReference type="EMBL" id="MBW6394775.1"/>
    </source>
</evidence>
<protein>
    <recommendedName>
        <fullName evidence="4">DUF3311 domain-containing protein</fullName>
    </recommendedName>
</protein>
<accession>A0ABS7A0B8</accession>
<keyword evidence="1" id="KW-0472">Membrane</keyword>
<keyword evidence="1" id="KW-0812">Transmembrane</keyword>
<name>A0ABS7A0B8_9DEIN</name>
<comment type="caution">
    <text evidence="2">The sequence shown here is derived from an EMBL/GenBank/DDBJ whole genome shotgun (WGS) entry which is preliminary data.</text>
</comment>
<evidence type="ECO:0008006" key="4">
    <source>
        <dbReference type="Google" id="ProtNLM"/>
    </source>
</evidence>
<keyword evidence="3" id="KW-1185">Reference proteome</keyword>
<organism evidence="2 3">
    <name type="scientific">Thermus brevis</name>
    <dbReference type="NCBI Taxonomy" id="2862456"/>
    <lineage>
        <taxon>Bacteria</taxon>
        <taxon>Thermotogati</taxon>
        <taxon>Deinococcota</taxon>
        <taxon>Deinococci</taxon>
        <taxon>Thermales</taxon>
        <taxon>Thermaceae</taxon>
        <taxon>Thermus</taxon>
    </lineage>
</organism>
<dbReference type="EMBL" id="JAHXRS010000009">
    <property type="protein sequence ID" value="MBW6394775.1"/>
    <property type="molecule type" value="Genomic_DNA"/>
</dbReference>
<feature type="transmembrane region" description="Helical" evidence="1">
    <location>
        <begin position="35"/>
        <end position="55"/>
    </location>
</feature>
<dbReference type="Proteomes" id="UP000724268">
    <property type="component" value="Unassembled WGS sequence"/>
</dbReference>
<reference evidence="2 3" key="1">
    <citation type="submission" date="2021-07" db="EMBL/GenBank/DDBJ databases">
        <title>Thermus aquaticus gen. n. and sp. n., a nonsporulating extreme thermophile.</title>
        <authorList>
            <person name="Hu C.-J."/>
            <person name="Li W.-J."/>
            <person name="Xian W.-D."/>
        </authorList>
    </citation>
    <scope>NUCLEOTIDE SEQUENCE [LARGE SCALE GENOMIC DNA]</scope>
    <source>
        <strain evidence="2 3">SYSU G05001</strain>
    </source>
</reference>
<evidence type="ECO:0000313" key="3">
    <source>
        <dbReference type="Proteomes" id="UP000724268"/>
    </source>
</evidence>
<dbReference type="RefSeq" id="WP_169378066.1">
    <property type="nucleotide sequence ID" value="NZ_JAHXRS010000009.1"/>
</dbReference>
<keyword evidence="1" id="KW-1133">Transmembrane helix</keyword>
<sequence length="58" mass="6720">MKERSFALFLLALFLFLFPVSLVFPSPLGPWGLPPLYLYLYGSWGLVVLLAYLLFRRP</sequence>